<dbReference type="RefSeq" id="WP_005370841.1">
    <property type="nucleotide sequence ID" value="NZ_CM001475.1"/>
</dbReference>
<dbReference type="Pfam" id="PF02879">
    <property type="entry name" value="PGM_PMM_II"/>
    <property type="match status" value="1"/>
</dbReference>
<gene>
    <name evidence="16" type="ORF">Metal_1376</name>
</gene>
<dbReference type="GO" id="GO:0000287">
    <property type="term" value="F:magnesium ion binding"/>
    <property type="evidence" value="ECO:0007669"/>
    <property type="project" value="InterPro"/>
</dbReference>
<dbReference type="PROSITE" id="PS00710">
    <property type="entry name" value="PGM_PMM"/>
    <property type="match status" value="1"/>
</dbReference>
<protein>
    <recommendedName>
        <fullName evidence="5">phosphomannomutase</fullName>
        <ecNumber evidence="5">5.4.2.8</ecNumber>
    </recommendedName>
</protein>
<proteinExistence type="inferred from homology"/>
<dbReference type="GO" id="GO:0005975">
    <property type="term" value="P:carbohydrate metabolic process"/>
    <property type="evidence" value="ECO:0007669"/>
    <property type="project" value="InterPro"/>
</dbReference>
<dbReference type="Pfam" id="PF02878">
    <property type="entry name" value="PGM_PMM_I"/>
    <property type="match status" value="1"/>
</dbReference>
<dbReference type="Pfam" id="PF00408">
    <property type="entry name" value="PGM_PMM_IV"/>
    <property type="match status" value="1"/>
</dbReference>
<dbReference type="PANTHER" id="PTHR43771:SF2">
    <property type="entry name" value="PHOSPHOMANNOMUTASE_PHOSPHOGLUCOMUTASE"/>
    <property type="match status" value="1"/>
</dbReference>
<evidence type="ECO:0000259" key="13">
    <source>
        <dbReference type="Pfam" id="PF02878"/>
    </source>
</evidence>
<evidence type="ECO:0000259" key="12">
    <source>
        <dbReference type="Pfam" id="PF00408"/>
    </source>
</evidence>
<dbReference type="InterPro" id="IPR036900">
    <property type="entry name" value="A-D-PHexomutase_C_sf"/>
</dbReference>
<dbReference type="Pfam" id="PF02880">
    <property type="entry name" value="PGM_PMM_III"/>
    <property type="match status" value="1"/>
</dbReference>
<keyword evidence="17" id="KW-1185">Reference proteome</keyword>
<evidence type="ECO:0000256" key="6">
    <source>
        <dbReference type="ARBA" id="ARBA00022553"/>
    </source>
</evidence>
<dbReference type="SUPFAM" id="SSF55957">
    <property type="entry name" value="Phosphoglucomutase, C-terminal domain"/>
    <property type="match status" value="1"/>
</dbReference>
<evidence type="ECO:0000256" key="7">
    <source>
        <dbReference type="ARBA" id="ARBA00022723"/>
    </source>
</evidence>
<evidence type="ECO:0000313" key="17">
    <source>
        <dbReference type="Proteomes" id="UP000005090"/>
    </source>
</evidence>
<evidence type="ECO:0000256" key="8">
    <source>
        <dbReference type="ARBA" id="ARBA00022842"/>
    </source>
</evidence>
<feature type="domain" description="Alpha-D-phosphohexomutase C-terminal" evidence="12">
    <location>
        <begin position="783"/>
        <end position="842"/>
    </location>
</feature>
<dbReference type="CDD" id="cd03089">
    <property type="entry name" value="PMM_PGM"/>
    <property type="match status" value="1"/>
</dbReference>
<dbReference type="Gene3D" id="3.30.310.50">
    <property type="entry name" value="Alpha-D-phosphohexomutase, C-terminal domain"/>
    <property type="match status" value="1"/>
</dbReference>
<dbReference type="InterPro" id="IPR005844">
    <property type="entry name" value="A-D-PHexomutase_a/b/a-I"/>
</dbReference>
<evidence type="ECO:0000256" key="4">
    <source>
        <dbReference type="ARBA" id="ARBA00010231"/>
    </source>
</evidence>
<evidence type="ECO:0000256" key="11">
    <source>
        <dbReference type="SAM" id="Phobius"/>
    </source>
</evidence>
<dbReference type="AlphaFoldDB" id="H8GK39"/>
<comment type="cofactor">
    <cofactor evidence="2">
        <name>Mg(2+)</name>
        <dbReference type="ChEBI" id="CHEBI:18420"/>
    </cofactor>
</comment>
<dbReference type="EMBL" id="CM001475">
    <property type="protein sequence ID" value="EIC29163.1"/>
    <property type="molecule type" value="Genomic_DNA"/>
</dbReference>
<comment type="similarity">
    <text evidence="4">Belongs to the phosphohexose mutase family.</text>
</comment>
<keyword evidence="7" id="KW-0479">Metal-binding</keyword>
<feature type="region of interest" description="Disordered" evidence="10">
    <location>
        <begin position="356"/>
        <end position="398"/>
    </location>
</feature>
<dbReference type="InterPro" id="IPR005846">
    <property type="entry name" value="A-D-PHexomutase_a/b/a-III"/>
</dbReference>
<evidence type="ECO:0000259" key="15">
    <source>
        <dbReference type="Pfam" id="PF02880"/>
    </source>
</evidence>
<sequence length="856" mass="92940">MFRLFSYLAAASLLLLLISNAGVFWIASHAIKQSREAALGALAQGIGLSISAQIELLDKSLDKLAQAPETLQAIASQNPETLRQAAGRLLPLLPNALSVRLLLPGITELDNNGSPPMTYADLNMVRETFSNNRNPLPAVQGENPGARHLAIARKIVQGEQTVGVLLAGFDDDLIRKSIARAKIDEGYIRLHQGKLPLSAAGRAPEEKGEGDGRLQIPVANTDWVLHYGHVDENAPVTLDAGLMFGFILVPLGLMTVLFLLSYRRLSKMLSEDLSSTMRAFKDLMKNNFQGNYATRLGEMKGFISILSQYKRVMDHDGNEVAVPPKQAIDSGLGFTDFSTDTDFGFAIEPAAKAAPKAPESSKVFKKPAAGQKPEPQAASTPPVLDKPPAPKTAAPAEAVDDPKNAIFRAYDIRGIVGESLTQHIVYDIGRALGTEAKSQGCRTIVLGRDGRKTSPGLATAIAKGILSTGCSVLDIGMVPTPVLYFVAHHAEDRSGVMITGSHNPAEYNGIKMVIQGETLAEERIRNLKKCIDSQAYTVGEPGAIEKNSRFANEYIGTVSEDVHLGRPMKIVVDCGNGAAGEIAPKLLKTIGCEVIELNCEIDGNFPHHHPDPSKPANLKELIMAVAHYQADLGLAFDGDRLGVVDSNGKIIWPDRQMMLYAQNVLAARPGAEIIFDVKCSRHLASHIKDRGGRPTLWKTGHALMKAKLRETGAALAGEMSGHIFFNDRWFGFDDALYAAARLIEILSEDSRTSAEVFAELPDSFNTPELSIMLKEGENVQFIEKLKQVAAFSDAEVTTLDGIRIYYPDGFGLVRASNTTPSLVIRFEADTRESLTKIQQHFRQMIKTVDSDLVLPF</sequence>
<evidence type="ECO:0000256" key="3">
    <source>
        <dbReference type="ARBA" id="ARBA00004699"/>
    </source>
</evidence>
<dbReference type="SUPFAM" id="SSF53738">
    <property type="entry name" value="Phosphoglucomutase, first 3 domains"/>
    <property type="match status" value="3"/>
</dbReference>
<dbReference type="STRING" id="686340.Metal_1376"/>
<evidence type="ECO:0000256" key="1">
    <source>
        <dbReference type="ARBA" id="ARBA00000586"/>
    </source>
</evidence>
<keyword evidence="9" id="KW-0413">Isomerase</keyword>
<evidence type="ECO:0000256" key="2">
    <source>
        <dbReference type="ARBA" id="ARBA00001946"/>
    </source>
</evidence>
<keyword evidence="11" id="KW-1133">Transmembrane helix</keyword>
<dbReference type="PRINTS" id="PR00509">
    <property type="entry name" value="PGMPMM"/>
</dbReference>
<feature type="domain" description="Alpha-D-phosphohexomutase alpha/beta/alpha" evidence="15">
    <location>
        <begin position="653"/>
        <end position="762"/>
    </location>
</feature>
<evidence type="ECO:0000313" key="16">
    <source>
        <dbReference type="EMBL" id="EIC29163.1"/>
    </source>
</evidence>
<name>H8GK39_METAL</name>
<keyword evidence="6" id="KW-0597">Phosphoprotein</keyword>
<feature type="domain" description="Alpha-D-phosphohexomutase alpha/beta/alpha" evidence="14">
    <location>
        <begin position="553"/>
        <end position="648"/>
    </location>
</feature>
<dbReference type="EC" id="5.4.2.8" evidence="5"/>
<evidence type="ECO:0000256" key="5">
    <source>
        <dbReference type="ARBA" id="ARBA00012730"/>
    </source>
</evidence>
<dbReference type="InterPro" id="IPR005845">
    <property type="entry name" value="A-D-PHexomutase_a/b/a-II"/>
</dbReference>
<keyword evidence="11" id="KW-0812">Transmembrane</keyword>
<keyword evidence="11" id="KW-0472">Membrane</keyword>
<dbReference type="GO" id="GO:0004615">
    <property type="term" value="F:phosphomannomutase activity"/>
    <property type="evidence" value="ECO:0007669"/>
    <property type="project" value="UniProtKB-EC"/>
</dbReference>
<accession>H8GK39</accession>
<dbReference type="Gene3D" id="3.40.120.10">
    <property type="entry name" value="Alpha-D-Glucose-1,6-Bisphosphate, subunit A, domain 3"/>
    <property type="match status" value="3"/>
</dbReference>
<feature type="transmembrane region" description="Helical" evidence="11">
    <location>
        <begin position="240"/>
        <end position="260"/>
    </location>
</feature>
<dbReference type="PANTHER" id="PTHR43771">
    <property type="entry name" value="PHOSPHOMANNOMUTASE"/>
    <property type="match status" value="1"/>
</dbReference>
<evidence type="ECO:0000259" key="14">
    <source>
        <dbReference type="Pfam" id="PF02879"/>
    </source>
</evidence>
<comment type="catalytic activity">
    <reaction evidence="1">
        <text>alpha-D-mannose 1-phosphate = D-mannose 6-phosphate</text>
        <dbReference type="Rhea" id="RHEA:11140"/>
        <dbReference type="ChEBI" id="CHEBI:58409"/>
        <dbReference type="ChEBI" id="CHEBI:58735"/>
        <dbReference type="EC" id="5.4.2.8"/>
    </reaction>
</comment>
<evidence type="ECO:0000256" key="10">
    <source>
        <dbReference type="SAM" id="MobiDB-lite"/>
    </source>
</evidence>
<dbReference type="InterPro" id="IPR016055">
    <property type="entry name" value="A-D-PHexomutase_a/b/a-I/II/III"/>
</dbReference>
<reference evidence="16 17" key="1">
    <citation type="journal article" date="2013" name="Genome Announc.">
        <title>Genome Sequence of the Obligate Gammaproteobacterial Methanotroph Methylomicrobium album Strain BG8.</title>
        <authorList>
            <person name="Kits K.D."/>
            <person name="Kalyuzhnaya M.G."/>
            <person name="Klotz M.G."/>
            <person name="Jetten M.S."/>
            <person name="Op den Camp H.J."/>
            <person name="Vuilleumier S."/>
            <person name="Bringel F."/>
            <person name="Dispirito A.A."/>
            <person name="Murrell J.C."/>
            <person name="Bruce D."/>
            <person name="Cheng J.F."/>
            <person name="Copeland A."/>
            <person name="Goodwin L."/>
            <person name="Hauser L."/>
            <person name="Lajus A."/>
            <person name="Land M.L."/>
            <person name="Lapidus A."/>
            <person name="Lucas S."/>
            <person name="Medigue C."/>
            <person name="Pitluck S."/>
            <person name="Woyke T."/>
            <person name="Zeytun A."/>
            <person name="Stein L.Y."/>
        </authorList>
    </citation>
    <scope>NUCLEOTIDE SEQUENCE [LARGE SCALE GENOMIC DNA]</scope>
    <source>
        <strain evidence="16 17">BG8</strain>
    </source>
</reference>
<dbReference type="InterPro" id="IPR005843">
    <property type="entry name" value="A-D-PHexomutase_C"/>
</dbReference>
<dbReference type="InterPro" id="IPR005841">
    <property type="entry name" value="Alpha-D-phosphohexomutase_SF"/>
</dbReference>
<comment type="pathway">
    <text evidence="3">Nucleotide-sugar biosynthesis; GDP-alpha-D-mannose biosynthesis; alpha-D-mannose 1-phosphate from D-fructose 6-phosphate: step 2/2.</text>
</comment>
<keyword evidence="8" id="KW-0460">Magnesium</keyword>
<dbReference type="eggNOG" id="COG1109">
    <property type="taxonomic scope" value="Bacteria"/>
</dbReference>
<organism evidence="16 17">
    <name type="scientific">Methylomicrobium album BG8</name>
    <dbReference type="NCBI Taxonomy" id="686340"/>
    <lineage>
        <taxon>Bacteria</taxon>
        <taxon>Pseudomonadati</taxon>
        <taxon>Pseudomonadota</taxon>
        <taxon>Gammaproteobacteria</taxon>
        <taxon>Methylococcales</taxon>
        <taxon>Methylococcaceae</taxon>
        <taxon>Methylomicrobium</taxon>
    </lineage>
</organism>
<dbReference type="HOGENOM" id="CLU_013562_0_1_6"/>
<evidence type="ECO:0000256" key="9">
    <source>
        <dbReference type="ARBA" id="ARBA00023235"/>
    </source>
</evidence>
<feature type="domain" description="Alpha-D-phosphohexomutase alpha/beta/alpha" evidence="13">
    <location>
        <begin position="406"/>
        <end position="534"/>
    </location>
</feature>
<dbReference type="Proteomes" id="UP000005090">
    <property type="component" value="Chromosome"/>
</dbReference>
<dbReference type="InterPro" id="IPR016066">
    <property type="entry name" value="A-D-PHexomutase_CS"/>
</dbReference>